<sequence>MDSETFVYTPAFLRRKAVGYLTLAVVYSMFVLATTAVYARRMRAVRHHALWLNIIHVGSALGLSVLFCLGNAFRPAFPCFLNLWGYHALGFLWVFSFIARNLRFLFQYEYHQAKLRAPALDTRPVRTDGPGGCDTARLRPATRPAAGPWYDRLSFPALVQRIPWMRKRQLFSEPSLIRLLLGLLCLLFVYLVFVQTFSTRFRVTPLATRCDLAAEYIVVVGIMAVHLVVACPLFVFWTWGMDEAYGLRREVQVEIAIGYVSYALFQASFLARATLYPYFAGNMFLMAGLAAGHVMLVVAPLLYERDWMYQRRPSVAPSGLEVAPDLFPGRFKKKPSLLPSDAAATGLPAFLAGRVDDATDLMTFGAGGFTESLGDTTQFERLKLSAAKCFATELILFLEDYQCLKHHTVQAARTPDGELNPAQDHDTNSDPVVRTNPLQRLVALGRSPSQFLHKFHRPASQRAALASRRPNLTDPSVSIVDTLARLAPAAPPGDGGRASDHDHSDDGATTAEEDNTSEDGPARPRAHDPAAVPGSVQPLYYNFYLRYIRPDSDFAVNLPAHLVAPLEDAMRDRQFSLTMFDLAWREVLNMLFENVYPHYLRQRQRGEC</sequence>
<protein>
    <recommendedName>
        <fullName evidence="5">RGS domain-containing protein</fullName>
    </recommendedName>
</protein>
<dbReference type="Proteomes" id="UP001150569">
    <property type="component" value="Unassembled WGS sequence"/>
</dbReference>
<keyword evidence="2" id="KW-0812">Transmembrane</keyword>
<keyword evidence="2" id="KW-1133">Transmembrane helix</keyword>
<feature type="compositionally biased region" description="Basic and acidic residues" evidence="1">
    <location>
        <begin position="497"/>
        <end position="506"/>
    </location>
</feature>
<dbReference type="EMBL" id="JANBPT010000366">
    <property type="protein sequence ID" value="KAJ1922904.1"/>
    <property type="molecule type" value="Genomic_DNA"/>
</dbReference>
<feature type="transmembrane region" description="Helical" evidence="2">
    <location>
        <begin position="216"/>
        <end position="239"/>
    </location>
</feature>
<dbReference type="Gene3D" id="1.10.167.10">
    <property type="entry name" value="Regulator of G-protein Signalling 4, domain 2"/>
    <property type="match status" value="1"/>
</dbReference>
<organism evidence="3 4">
    <name type="scientific">Tieghemiomyces parasiticus</name>
    <dbReference type="NCBI Taxonomy" id="78921"/>
    <lineage>
        <taxon>Eukaryota</taxon>
        <taxon>Fungi</taxon>
        <taxon>Fungi incertae sedis</taxon>
        <taxon>Zoopagomycota</taxon>
        <taxon>Kickxellomycotina</taxon>
        <taxon>Dimargaritomycetes</taxon>
        <taxon>Dimargaritales</taxon>
        <taxon>Dimargaritaceae</taxon>
        <taxon>Tieghemiomyces</taxon>
    </lineage>
</organism>
<evidence type="ECO:0000313" key="4">
    <source>
        <dbReference type="Proteomes" id="UP001150569"/>
    </source>
</evidence>
<name>A0A9W8ACM2_9FUNG</name>
<feature type="transmembrane region" description="Helical" evidence="2">
    <location>
        <begin position="176"/>
        <end position="196"/>
    </location>
</feature>
<dbReference type="OrthoDB" id="196547at2759"/>
<keyword evidence="2" id="KW-0472">Membrane</keyword>
<dbReference type="InterPro" id="IPR044926">
    <property type="entry name" value="RGS_subdomain_2"/>
</dbReference>
<reference evidence="3" key="1">
    <citation type="submission" date="2022-07" db="EMBL/GenBank/DDBJ databases">
        <title>Phylogenomic reconstructions and comparative analyses of Kickxellomycotina fungi.</title>
        <authorList>
            <person name="Reynolds N.K."/>
            <person name="Stajich J.E."/>
            <person name="Barry K."/>
            <person name="Grigoriev I.V."/>
            <person name="Crous P."/>
            <person name="Smith M.E."/>
        </authorList>
    </citation>
    <scope>NUCLEOTIDE SEQUENCE</scope>
    <source>
        <strain evidence="3">RSA 861</strain>
    </source>
</reference>
<evidence type="ECO:0000313" key="3">
    <source>
        <dbReference type="EMBL" id="KAJ1922904.1"/>
    </source>
</evidence>
<dbReference type="SUPFAM" id="SSF48097">
    <property type="entry name" value="Regulator of G-protein signaling, RGS"/>
    <property type="match status" value="1"/>
</dbReference>
<evidence type="ECO:0000256" key="2">
    <source>
        <dbReference type="SAM" id="Phobius"/>
    </source>
</evidence>
<feature type="region of interest" description="Disordered" evidence="1">
    <location>
        <begin position="414"/>
        <end position="433"/>
    </location>
</feature>
<dbReference type="AlphaFoldDB" id="A0A9W8ACM2"/>
<feature type="transmembrane region" description="Helical" evidence="2">
    <location>
        <begin position="50"/>
        <end position="72"/>
    </location>
</feature>
<feature type="transmembrane region" description="Helical" evidence="2">
    <location>
        <begin position="84"/>
        <end position="106"/>
    </location>
</feature>
<evidence type="ECO:0008006" key="5">
    <source>
        <dbReference type="Google" id="ProtNLM"/>
    </source>
</evidence>
<proteinExistence type="predicted"/>
<evidence type="ECO:0000256" key="1">
    <source>
        <dbReference type="SAM" id="MobiDB-lite"/>
    </source>
</evidence>
<dbReference type="InterPro" id="IPR036305">
    <property type="entry name" value="RGS_sf"/>
</dbReference>
<feature type="transmembrane region" description="Helical" evidence="2">
    <location>
        <begin position="283"/>
        <end position="303"/>
    </location>
</feature>
<feature type="region of interest" description="Disordered" evidence="1">
    <location>
        <begin position="487"/>
        <end position="531"/>
    </location>
</feature>
<gene>
    <name evidence="3" type="ORF">IWQ60_006205</name>
</gene>
<feature type="transmembrane region" description="Helical" evidence="2">
    <location>
        <begin position="251"/>
        <end position="271"/>
    </location>
</feature>
<feature type="transmembrane region" description="Helical" evidence="2">
    <location>
        <begin position="20"/>
        <end position="38"/>
    </location>
</feature>
<keyword evidence="4" id="KW-1185">Reference proteome</keyword>
<comment type="caution">
    <text evidence="3">The sequence shown here is derived from an EMBL/GenBank/DDBJ whole genome shotgun (WGS) entry which is preliminary data.</text>
</comment>
<accession>A0A9W8ACM2</accession>